<feature type="compositionally biased region" description="Basic and acidic residues" evidence="1">
    <location>
        <begin position="255"/>
        <end position="266"/>
    </location>
</feature>
<evidence type="ECO:0000313" key="2">
    <source>
        <dbReference type="EMBL" id="SHI21129.1"/>
    </source>
</evidence>
<feature type="region of interest" description="Disordered" evidence="1">
    <location>
        <begin position="74"/>
        <end position="145"/>
    </location>
</feature>
<dbReference type="STRING" id="1216006.VA7868_02482"/>
<dbReference type="AlphaFoldDB" id="A0A1M5ZAA2"/>
<organism evidence="2 3">
    <name type="scientific">Vibrio aerogenes CECT 7868</name>
    <dbReference type="NCBI Taxonomy" id="1216006"/>
    <lineage>
        <taxon>Bacteria</taxon>
        <taxon>Pseudomonadati</taxon>
        <taxon>Pseudomonadota</taxon>
        <taxon>Gammaproteobacteria</taxon>
        <taxon>Vibrionales</taxon>
        <taxon>Vibrionaceae</taxon>
        <taxon>Vibrio</taxon>
    </lineage>
</organism>
<feature type="compositionally biased region" description="Low complexity" evidence="1">
    <location>
        <begin position="124"/>
        <end position="142"/>
    </location>
</feature>
<feature type="compositionally biased region" description="Polar residues" evidence="1">
    <location>
        <begin position="91"/>
        <end position="114"/>
    </location>
</feature>
<dbReference type="OrthoDB" id="6631439at2"/>
<keyword evidence="3" id="KW-1185">Reference proteome</keyword>
<evidence type="ECO:0000313" key="3">
    <source>
        <dbReference type="Proteomes" id="UP000184608"/>
    </source>
</evidence>
<feature type="region of interest" description="Disordered" evidence="1">
    <location>
        <begin position="255"/>
        <end position="285"/>
    </location>
</feature>
<dbReference type="RefSeq" id="WP_073604140.1">
    <property type="nucleotide sequence ID" value="NZ_FQXZ01000026.1"/>
</dbReference>
<evidence type="ECO:0000256" key="1">
    <source>
        <dbReference type="SAM" id="MobiDB-lite"/>
    </source>
</evidence>
<dbReference type="Proteomes" id="UP000184608">
    <property type="component" value="Unassembled WGS sequence"/>
</dbReference>
<reference evidence="2 3" key="1">
    <citation type="submission" date="2016-11" db="EMBL/GenBank/DDBJ databases">
        <authorList>
            <person name="Jaros S."/>
            <person name="Januszkiewicz K."/>
            <person name="Wedrychowicz H."/>
        </authorList>
    </citation>
    <scope>NUCLEOTIDE SEQUENCE [LARGE SCALE GENOMIC DNA]</scope>
    <source>
        <strain evidence="2 3">CECT 7868</strain>
    </source>
</reference>
<proteinExistence type="predicted"/>
<name>A0A1M5ZAA2_9VIBR</name>
<accession>A0A1M5ZAA2</accession>
<sequence length="285" mass="29900">MSDNPQNPAYQEFPPGMYGFGCPVYPPAFPQPGMMNPAMAHYHAQMHAMALQQAQALQHQAAQYQAMMAAQAGMNPGQQPFQPPQSPQPVTGATGTPVSGASVSEQPVSGQSMAGPSVANHAGPQFQPQQFQPQQQASQPPFGDDLMMQQGQAMLENALGEEDAGLFKELLGSLGMNDKEFWKGALIGAAAALVLGNENVRKGIAGLVTGTGEKLKTGSTAVKDGAVNTASSVRQNVAAGGEIFRDTYQAGKAGFKDSVERQKEARQTQPEESAAEPESEAGSNI</sequence>
<gene>
    <name evidence="2" type="ORF">VA7868_02482</name>
</gene>
<protein>
    <submittedName>
        <fullName evidence="2">Uncharacterized protein</fullName>
    </submittedName>
</protein>
<dbReference type="EMBL" id="FQXZ01000026">
    <property type="protein sequence ID" value="SHI21129.1"/>
    <property type="molecule type" value="Genomic_DNA"/>
</dbReference>